<keyword evidence="7" id="KW-0456">Lyase</keyword>
<evidence type="ECO:0000313" key="10">
    <source>
        <dbReference type="EMBL" id="NIK86865.1"/>
    </source>
</evidence>
<keyword evidence="2 8" id="KW-0645">Protease</keyword>
<evidence type="ECO:0000256" key="3">
    <source>
        <dbReference type="ARBA" id="ARBA00022763"/>
    </source>
</evidence>
<dbReference type="GO" id="GO:0106300">
    <property type="term" value="P:protein-DNA covalent cross-linking repair"/>
    <property type="evidence" value="ECO:0007669"/>
    <property type="project" value="InterPro"/>
</dbReference>
<dbReference type="GO" id="GO:0008233">
    <property type="term" value="F:peptidase activity"/>
    <property type="evidence" value="ECO:0007669"/>
    <property type="project" value="UniProtKB-KW"/>
</dbReference>
<keyword evidence="5" id="KW-0190">Covalent protein-DNA linkage</keyword>
<reference evidence="10 11" key="1">
    <citation type="submission" date="2020-03" db="EMBL/GenBank/DDBJ databases">
        <title>Genomic Encyclopedia of Type Strains, Phase IV (KMG-IV): sequencing the most valuable type-strain genomes for metagenomic binning, comparative biology and taxonomic classification.</title>
        <authorList>
            <person name="Goeker M."/>
        </authorList>
    </citation>
    <scope>NUCLEOTIDE SEQUENCE [LARGE SCALE GENOMIC DNA]</scope>
    <source>
        <strain evidence="10 11">DSM 19867</strain>
    </source>
</reference>
<keyword evidence="11" id="KW-1185">Reference proteome</keyword>
<dbReference type="PANTHER" id="PTHR13604">
    <property type="entry name" value="DC12-RELATED"/>
    <property type="match status" value="1"/>
</dbReference>
<evidence type="ECO:0000256" key="5">
    <source>
        <dbReference type="ARBA" id="ARBA00023124"/>
    </source>
</evidence>
<evidence type="ECO:0000256" key="1">
    <source>
        <dbReference type="ARBA" id="ARBA00008136"/>
    </source>
</evidence>
<evidence type="ECO:0000256" key="6">
    <source>
        <dbReference type="ARBA" id="ARBA00023125"/>
    </source>
</evidence>
<dbReference type="PANTHER" id="PTHR13604:SF0">
    <property type="entry name" value="ABASIC SITE PROCESSING PROTEIN HMCES"/>
    <property type="match status" value="1"/>
</dbReference>
<dbReference type="Proteomes" id="UP000570514">
    <property type="component" value="Unassembled WGS sequence"/>
</dbReference>
<dbReference type="InterPro" id="IPR036590">
    <property type="entry name" value="SRAP-like"/>
</dbReference>
<evidence type="ECO:0000256" key="4">
    <source>
        <dbReference type="ARBA" id="ARBA00022801"/>
    </source>
</evidence>
<protein>
    <recommendedName>
        <fullName evidence="8">Abasic site processing protein</fullName>
        <ecNumber evidence="8">3.4.-.-</ecNumber>
    </recommendedName>
</protein>
<evidence type="ECO:0000256" key="8">
    <source>
        <dbReference type="RuleBase" id="RU364100"/>
    </source>
</evidence>
<evidence type="ECO:0000256" key="7">
    <source>
        <dbReference type="ARBA" id="ARBA00023239"/>
    </source>
</evidence>
<comment type="caution">
    <text evidence="10">The sequence shown here is derived from an EMBL/GenBank/DDBJ whole genome shotgun (WGS) entry which is preliminary data.</text>
</comment>
<gene>
    <name evidence="10" type="ORF">FHS83_000183</name>
</gene>
<sequence length="208" mass="22898">MLRWSELCEFADLQESMGGGPEETATPIRLVSVIAIGADGKRKAVRMRWGLVPPGAKDPTAVKPHIHARAETIDTKPTFREAFAKRRGLVVVNSFNEGLEITPTKTEQYVLTPKDGAPIAIAVVWEHWREPLGGSLLSFAMVTVPPNALIATITDRMPALIEPKDWPLWLGETKADLADAKALLKSSARDLDMQRAKKPPSRTQPDLF</sequence>
<dbReference type="Gene3D" id="3.90.1680.10">
    <property type="entry name" value="SOS response associated peptidase-like"/>
    <property type="match status" value="1"/>
</dbReference>
<dbReference type="InterPro" id="IPR003738">
    <property type="entry name" value="SRAP"/>
</dbReference>
<accession>A0A846MUE8</accession>
<dbReference type="GO" id="GO:0016829">
    <property type="term" value="F:lyase activity"/>
    <property type="evidence" value="ECO:0007669"/>
    <property type="project" value="UniProtKB-KW"/>
</dbReference>
<dbReference type="SUPFAM" id="SSF143081">
    <property type="entry name" value="BB1717-like"/>
    <property type="match status" value="1"/>
</dbReference>
<keyword evidence="6" id="KW-0238">DNA-binding</keyword>
<dbReference type="EC" id="3.4.-.-" evidence="8"/>
<organism evidence="10 11">
    <name type="scientific">Rhizomicrobium palustre</name>
    <dbReference type="NCBI Taxonomy" id="189966"/>
    <lineage>
        <taxon>Bacteria</taxon>
        <taxon>Pseudomonadati</taxon>
        <taxon>Pseudomonadota</taxon>
        <taxon>Alphaproteobacteria</taxon>
        <taxon>Micropepsales</taxon>
        <taxon>Micropepsaceae</taxon>
        <taxon>Rhizomicrobium</taxon>
    </lineage>
</organism>
<dbReference type="Pfam" id="PF02586">
    <property type="entry name" value="SRAP"/>
    <property type="match status" value="1"/>
</dbReference>
<keyword evidence="4 8" id="KW-0378">Hydrolase</keyword>
<feature type="region of interest" description="Disordered" evidence="9">
    <location>
        <begin position="189"/>
        <end position="208"/>
    </location>
</feature>
<dbReference type="AlphaFoldDB" id="A0A846MUE8"/>
<comment type="similarity">
    <text evidence="1 8">Belongs to the SOS response-associated peptidase family.</text>
</comment>
<name>A0A846MUE8_9PROT</name>
<evidence type="ECO:0000313" key="11">
    <source>
        <dbReference type="Proteomes" id="UP000570514"/>
    </source>
</evidence>
<dbReference type="GO" id="GO:0006508">
    <property type="term" value="P:proteolysis"/>
    <property type="evidence" value="ECO:0007669"/>
    <property type="project" value="UniProtKB-KW"/>
</dbReference>
<dbReference type="EMBL" id="JAASRM010000001">
    <property type="protein sequence ID" value="NIK86865.1"/>
    <property type="molecule type" value="Genomic_DNA"/>
</dbReference>
<keyword evidence="3" id="KW-0227">DNA damage</keyword>
<evidence type="ECO:0000256" key="9">
    <source>
        <dbReference type="SAM" id="MobiDB-lite"/>
    </source>
</evidence>
<proteinExistence type="inferred from homology"/>
<dbReference type="GO" id="GO:0003697">
    <property type="term" value="F:single-stranded DNA binding"/>
    <property type="evidence" value="ECO:0007669"/>
    <property type="project" value="InterPro"/>
</dbReference>
<evidence type="ECO:0000256" key="2">
    <source>
        <dbReference type="ARBA" id="ARBA00022670"/>
    </source>
</evidence>